<sequence>MAEKRQAANNSFWQEVELQYPDGFSFVQVLDQNMIRRLENGDKELLAQIRKNYEEIQAGTTCAATIEPTRPENEASDVEDSSPCTSTGGSASSSVASQLPAAWSREATELLINLYEENENEMEDPRHKKKDIWKRITQGLQNAGFDFTQVKVEGKWRSLIASHKMLRDNKTKTGQKRKTFQYFERIDAILAKRHDVNPSFLSGSDLKSTVKTTFSTRSECSHTSSLEETSDMKKAEDSSSSDTEKNVAEISNKRLSACRRREKRKLSDSLIDVVTKIEEQRKAEREERERKKDARAKEKNEILKQFLEILKNK</sequence>
<proteinExistence type="predicted"/>
<dbReference type="AlphaFoldDB" id="A0A8B8C6V0"/>
<feature type="compositionally biased region" description="Low complexity" evidence="1">
    <location>
        <begin position="81"/>
        <end position="97"/>
    </location>
</feature>
<gene>
    <name evidence="4" type="primary">LOC111116629</name>
</gene>
<accession>A0A8B8C6V0</accession>
<dbReference type="OrthoDB" id="6156480at2759"/>
<dbReference type="PANTHER" id="PTHR47595">
    <property type="entry name" value="HEAT SHOCK 70 KDA PROTEIN 14"/>
    <property type="match status" value="1"/>
</dbReference>
<feature type="region of interest" description="Disordered" evidence="1">
    <location>
        <begin position="63"/>
        <end position="97"/>
    </location>
</feature>
<keyword evidence="3" id="KW-1185">Reference proteome</keyword>
<feature type="domain" description="Myb/SANT-like DNA-binding" evidence="2">
    <location>
        <begin position="102"/>
        <end position="189"/>
    </location>
</feature>
<name>A0A8B8C6V0_CRAVI</name>
<dbReference type="GeneID" id="111116629"/>
<evidence type="ECO:0000259" key="2">
    <source>
        <dbReference type="Pfam" id="PF13837"/>
    </source>
</evidence>
<dbReference type="RefSeq" id="XP_022311335.1">
    <property type="nucleotide sequence ID" value="XM_022455627.1"/>
</dbReference>
<feature type="region of interest" description="Disordered" evidence="1">
    <location>
        <begin position="213"/>
        <end position="298"/>
    </location>
</feature>
<protein>
    <submittedName>
        <fullName evidence="4">Uncharacterized protein LOC111116629 isoform X1</fullName>
    </submittedName>
</protein>
<evidence type="ECO:0000313" key="3">
    <source>
        <dbReference type="Proteomes" id="UP000694844"/>
    </source>
</evidence>
<feature type="compositionally biased region" description="Polar residues" evidence="1">
    <location>
        <begin position="213"/>
        <end position="227"/>
    </location>
</feature>
<evidence type="ECO:0000313" key="4">
    <source>
        <dbReference type="RefSeq" id="XP_022311335.1"/>
    </source>
</evidence>
<reference evidence="4" key="1">
    <citation type="submission" date="2025-08" db="UniProtKB">
        <authorList>
            <consortium name="RefSeq"/>
        </authorList>
    </citation>
    <scope>IDENTIFICATION</scope>
    <source>
        <tissue evidence="4">Whole sample</tissue>
    </source>
</reference>
<evidence type="ECO:0000256" key="1">
    <source>
        <dbReference type="SAM" id="MobiDB-lite"/>
    </source>
</evidence>
<feature type="compositionally biased region" description="Basic and acidic residues" evidence="1">
    <location>
        <begin position="275"/>
        <end position="298"/>
    </location>
</feature>
<feature type="compositionally biased region" description="Basic and acidic residues" evidence="1">
    <location>
        <begin position="230"/>
        <end position="247"/>
    </location>
</feature>
<dbReference type="Gene3D" id="1.10.10.60">
    <property type="entry name" value="Homeodomain-like"/>
    <property type="match status" value="1"/>
</dbReference>
<dbReference type="PANTHER" id="PTHR47595:SF1">
    <property type="entry name" value="MYB_SANT-LIKE DNA-BINDING DOMAIN-CONTAINING PROTEIN"/>
    <property type="match status" value="1"/>
</dbReference>
<dbReference type="Pfam" id="PF13837">
    <property type="entry name" value="Myb_DNA-bind_4"/>
    <property type="match status" value="1"/>
</dbReference>
<dbReference type="KEGG" id="cvn:111116629"/>
<dbReference type="InterPro" id="IPR044822">
    <property type="entry name" value="Myb_DNA-bind_4"/>
</dbReference>
<organism evidence="3 4">
    <name type="scientific">Crassostrea virginica</name>
    <name type="common">Eastern oyster</name>
    <dbReference type="NCBI Taxonomy" id="6565"/>
    <lineage>
        <taxon>Eukaryota</taxon>
        <taxon>Metazoa</taxon>
        <taxon>Spiralia</taxon>
        <taxon>Lophotrochozoa</taxon>
        <taxon>Mollusca</taxon>
        <taxon>Bivalvia</taxon>
        <taxon>Autobranchia</taxon>
        <taxon>Pteriomorphia</taxon>
        <taxon>Ostreida</taxon>
        <taxon>Ostreoidea</taxon>
        <taxon>Ostreidae</taxon>
        <taxon>Crassostrea</taxon>
    </lineage>
</organism>
<dbReference type="Proteomes" id="UP000694844">
    <property type="component" value="Chromosome 10"/>
</dbReference>